<dbReference type="InterPro" id="IPR009056">
    <property type="entry name" value="Cyt_c-like_dom"/>
</dbReference>
<evidence type="ECO:0000256" key="3">
    <source>
        <dbReference type="ARBA" id="ARBA00022723"/>
    </source>
</evidence>
<keyword evidence="1" id="KW-0813">Transport</keyword>
<evidence type="ECO:0000256" key="4">
    <source>
        <dbReference type="ARBA" id="ARBA00022982"/>
    </source>
</evidence>
<evidence type="ECO:0000256" key="2">
    <source>
        <dbReference type="ARBA" id="ARBA00022617"/>
    </source>
</evidence>
<dbReference type="Proteomes" id="UP000295058">
    <property type="component" value="Unassembled WGS sequence"/>
</dbReference>
<name>A0A235CFJ3_9GAMM</name>
<dbReference type="InterPro" id="IPR036909">
    <property type="entry name" value="Cyt_c-like_dom_sf"/>
</dbReference>
<keyword evidence="7" id="KW-0732">Signal</keyword>
<keyword evidence="3 6" id="KW-0479">Metal-binding</keyword>
<dbReference type="OrthoDB" id="9814708at2"/>
<keyword evidence="2 6" id="KW-0349">Heme</keyword>
<reference evidence="10 12" key="2">
    <citation type="submission" date="2019-03" db="EMBL/GenBank/DDBJ databases">
        <title>Genomic Encyclopedia of Archaeal and Bacterial Type Strains, Phase II (KMG-II): from individual species to whole genera.</title>
        <authorList>
            <person name="Goeker M."/>
        </authorList>
    </citation>
    <scope>NUCLEOTIDE SEQUENCE [LARGE SCALE GENOMIC DNA]</scope>
    <source>
        <strain evidence="10 12">DSM 15594</strain>
    </source>
</reference>
<dbReference type="Gene3D" id="1.10.760.10">
    <property type="entry name" value="Cytochrome c-like domain"/>
    <property type="match status" value="1"/>
</dbReference>
<evidence type="ECO:0000256" key="5">
    <source>
        <dbReference type="ARBA" id="ARBA00023004"/>
    </source>
</evidence>
<accession>A0A235CFJ3</accession>
<evidence type="ECO:0000256" key="7">
    <source>
        <dbReference type="SAM" id="SignalP"/>
    </source>
</evidence>
<evidence type="ECO:0000313" key="12">
    <source>
        <dbReference type="Proteomes" id="UP000295058"/>
    </source>
</evidence>
<evidence type="ECO:0000313" key="11">
    <source>
        <dbReference type="Proteomes" id="UP000243640"/>
    </source>
</evidence>
<dbReference type="InterPro" id="IPR002323">
    <property type="entry name" value="Cyt_CIE"/>
</dbReference>
<dbReference type="RefSeq" id="WP_094278947.1">
    <property type="nucleotide sequence ID" value="NZ_JBLWZI010000008.1"/>
</dbReference>
<keyword evidence="4" id="KW-0249">Electron transport</keyword>
<dbReference type="PANTHER" id="PTHR40942:SF4">
    <property type="entry name" value="CYTOCHROME C5"/>
    <property type="match status" value="1"/>
</dbReference>
<evidence type="ECO:0000259" key="8">
    <source>
        <dbReference type="PROSITE" id="PS51007"/>
    </source>
</evidence>
<feature type="chain" id="PRO_5013189635" evidence="7">
    <location>
        <begin position="33"/>
        <end position="154"/>
    </location>
</feature>
<dbReference type="PROSITE" id="PS51007">
    <property type="entry name" value="CYTC"/>
    <property type="match status" value="1"/>
</dbReference>
<dbReference type="EMBL" id="SODO01000008">
    <property type="protein sequence ID" value="TDW58456.1"/>
    <property type="molecule type" value="Genomic_DNA"/>
</dbReference>
<dbReference type="Pfam" id="PF13442">
    <property type="entry name" value="Cytochrome_CBB3"/>
    <property type="match status" value="1"/>
</dbReference>
<organism evidence="9 11">
    <name type="scientific">Oceanimonas baumannii</name>
    <dbReference type="NCBI Taxonomy" id="129578"/>
    <lineage>
        <taxon>Bacteria</taxon>
        <taxon>Pseudomonadati</taxon>
        <taxon>Pseudomonadota</taxon>
        <taxon>Gammaproteobacteria</taxon>
        <taxon>Aeromonadales</taxon>
        <taxon>Aeromonadaceae</taxon>
        <taxon>Oceanimonas</taxon>
    </lineage>
</organism>
<dbReference type="GO" id="GO:0005506">
    <property type="term" value="F:iron ion binding"/>
    <property type="evidence" value="ECO:0007669"/>
    <property type="project" value="InterPro"/>
</dbReference>
<dbReference type="AlphaFoldDB" id="A0A235CFJ3"/>
<dbReference type="PANTHER" id="PTHR40942">
    <property type="match status" value="1"/>
</dbReference>
<feature type="domain" description="Cytochrome c" evidence="8">
    <location>
        <begin position="74"/>
        <end position="154"/>
    </location>
</feature>
<evidence type="ECO:0000313" key="10">
    <source>
        <dbReference type="EMBL" id="TDW58456.1"/>
    </source>
</evidence>
<feature type="signal peptide" evidence="7">
    <location>
        <begin position="1"/>
        <end position="32"/>
    </location>
</feature>
<evidence type="ECO:0000256" key="1">
    <source>
        <dbReference type="ARBA" id="ARBA00022448"/>
    </source>
</evidence>
<evidence type="ECO:0000256" key="6">
    <source>
        <dbReference type="PROSITE-ProRule" id="PRU00433"/>
    </source>
</evidence>
<dbReference type="PRINTS" id="PR00607">
    <property type="entry name" value="CYTCHROMECIE"/>
</dbReference>
<dbReference type="GO" id="GO:0009055">
    <property type="term" value="F:electron transfer activity"/>
    <property type="evidence" value="ECO:0007669"/>
    <property type="project" value="InterPro"/>
</dbReference>
<sequence length="154" mass="15550">MKANWENEKVSLFKNLLLAGVAAASLSGMAYAANDMSPEAVAERTMPVGSVYTAADLEGIIDTAAAGGDSGEPAEPRSGEAVYNAACSACHGTGAAGAPVKGDAAAWGPRVDKGRDTLLSHALNGFNAMPARGACGNCSDEEIANAVDYMLDAI</sequence>
<protein>
    <submittedName>
        <fullName evidence="9 10">Cytochrome C</fullName>
    </submittedName>
</protein>
<comment type="caution">
    <text evidence="9">The sequence shown here is derived from an EMBL/GenBank/DDBJ whole genome shotgun (WGS) entry which is preliminary data.</text>
</comment>
<keyword evidence="5 6" id="KW-0408">Iron</keyword>
<dbReference type="EMBL" id="NQJF01000010">
    <property type="protein sequence ID" value="OYD23391.1"/>
    <property type="molecule type" value="Genomic_DNA"/>
</dbReference>
<proteinExistence type="predicted"/>
<evidence type="ECO:0000313" key="9">
    <source>
        <dbReference type="EMBL" id="OYD23391.1"/>
    </source>
</evidence>
<dbReference type="GO" id="GO:0020037">
    <property type="term" value="F:heme binding"/>
    <property type="evidence" value="ECO:0007669"/>
    <property type="project" value="InterPro"/>
</dbReference>
<keyword evidence="12" id="KW-1185">Reference proteome</keyword>
<dbReference type="Proteomes" id="UP000243640">
    <property type="component" value="Unassembled WGS sequence"/>
</dbReference>
<reference evidence="9 11" key="1">
    <citation type="submission" date="2017-08" db="EMBL/GenBank/DDBJ databases">
        <title>Draft Genome Sequence of the Marine Bacterium Oceanimonas baumannii ATCC 700832.</title>
        <authorList>
            <person name="Mcclelland W.D."/>
            <person name="Brennan M.A."/>
            <person name="Trachtenberg A.M."/>
            <person name="Maclea K.S."/>
        </authorList>
    </citation>
    <scope>NUCLEOTIDE SEQUENCE [LARGE SCALE GENOMIC DNA]</scope>
    <source>
        <strain evidence="9 11">ATCC 700832</strain>
    </source>
</reference>
<gene>
    <name evidence="9" type="ORF">B6S09_13115</name>
    <name evidence="10" type="ORF">LY04_02232</name>
</gene>
<dbReference type="SUPFAM" id="SSF46626">
    <property type="entry name" value="Cytochrome c"/>
    <property type="match status" value="1"/>
</dbReference>